<evidence type="ECO:0000259" key="4">
    <source>
        <dbReference type="PROSITE" id="PS01124"/>
    </source>
</evidence>
<dbReference type="GO" id="GO:0003700">
    <property type="term" value="F:DNA-binding transcription factor activity"/>
    <property type="evidence" value="ECO:0007669"/>
    <property type="project" value="InterPro"/>
</dbReference>
<dbReference type="Pfam" id="PF12833">
    <property type="entry name" value="HTH_18"/>
    <property type="match status" value="1"/>
</dbReference>
<dbReference type="PROSITE" id="PS00041">
    <property type="entry name" value="HTH_ARAC_FAMILY_1"/>
    <property type="match status" value="1"/>
</dbReference>
<keyword evidence="2" id="KW-0238">DNA-binding</keyword>
<dbReference type="PANTHER" id="PTHR43280:SF28">
    <property type="entry name" value="HTH-TYPE TRANSCRIPTIONAL ACTIVATOR RHAS"/>
    <property type="match status" value="1"/>
</dbReference>
<organism evidence="5 6">
    <name type="scientific">Paenibacillus alvei TS-15</name>
    <dbReference type="NCBI Taxonomy" id="1117108"/>
    <lineage>
        <taxon>Bacteria</taxon>
        <taxon>Bacillati</taxon>
        <taxon>Bacillota</taxon>
        <taxon>Bacilli</taxon>
        <taxon>Bacillales</taxon>
        <taxon>Paenibacillaceae</taxon>
        <taxon>Paenibacillus</taxon>
    </lineage>
</organism>
<dbReference type="GO" id="GO:0043565">
    <property type="term" value="F:sequence-specific DNA binding"/>
    <property type="evidence" value="ECO:0007669"/>
    <property type="project" value="InterPro"/>
</dbReference>
<dbReference type="AlphaFoldDB" id="S9SI11"/>
<dbReference type="EMBL" id="ATMT01000104">
    <property type="protein sequence ID" value="EPY03743.1"/>
    <property type="molecule type" value="Genomic_DNA"/>
</dbReference>
<sequence length="338" mass="38850">MLCCLLVSSICNIVYYEFVLRHGAFTIPYIYMYDARYLIICSDKNWFELLSLFTYKAQVVIDLQNIHKAEIEKVIEIMKHRMDEELTSEQLAAEIGYSPFHFNRIFKQVTGVSPRRYLSALRMEQGKVELLSTQKSLLQIILSLGYRSIGTYTTRFSHSVGLSPKRFPAQVKTLMGLMDLHRNSYEQPSVAVSSVSELSCHITAPDTFHGMIFVGLFPRPIPDQRPVIGTARNHKGVFRLTNIPNGTYYLLAAGIPWSLNPRDYFILDRSLRGKYPEAVHISEGTNLSLSLLLREPLATDPPIVINLPQLLYEQTTQYSNLEEKEPHFTKYNTDEEHY</sequence>
<dbReference type="Proteomes" id="UP000015344">
    <property type="component" value="Unassembled WGS sequence"/>
</dbReference>
<dbReference type="SMART" id="SM00342">
    <property type="entry name" value="HTH_ARAC"/>
    <property type="match status" value="1"/>
</dbReference>
<dbReference type="eggNOG" id="COG2207">
    <property type="taxonomic scope" value="Bacteria"/>
</dbReference>
<dbReference type="InterPro" id="IPR018060">
    <property type="entry name" value="HTH_AraC"/>
</dbReference>
<accession>S9SI11</accession>
<dbReference type="PATRIC" id="fig|1117108.3.peg.5862"/>
<evidence type="ECO:0000256" key="3">
    <source>
        <dbReference type="ARBA" id="ARBA00023163"/>
    </source>
</evidence>
<dbReference type="Gene3D" id="1.10.10.60">
    <property type="entry name" value="Homeodomain-like"/>
    <property type="match status" value="2"/>
</dbReference>
<evidence type="ECO:0000256" key="2">
    <source>
        <dbReference type="ARBA" id="ARBA00023125"/>
    </source>
</evidence>
<dbReference type="InterPro" id="IPR009057">
    <property type="entry name" value="Homeodomain-like_sf"/>
</dbReference>
<dbReference type="PANTHER" id="PTHR43280">
    <property type="entry name" value="ARAC-FAMILY TRANSCRIPTIONAL REGULATOR"/>
    <property type="match status" value="1"/>
</dbReference>
<reference evidence="5 6" key="1">
    <citation type="submission" date="2013-05" db="EMBL/GenBank/DDBJ databases">
        <authorList>
            <person name="Strain E.A."/>
            <person name="Brown E."/>
            <person name="Allard M.W."/>
            <person name="Luo Y.L."/>
        </authorList>
    </citation>
    <scope>NUCLEOTIDE SEQUENCE [LARGE SCALE GENOMIC DNA]</scope>
    <source>
        <strain evidence="5 6">TS-15</strain>
    </source>
</reference>
<evidence type="ECO:0000313" key="5">
    <source>
        <dbReference type="EMBL" id="EPY03743.1"/>
    </source>
</evidence>
<evidence type="ECO:0000256" key="1">
    <source>
        <dbReference type="ARBA" id="ARBA00023015"/>
    </source>
</evidence>
<comment type="caution">
    <text evidence="5">The sequence shown here is derived from an EMBL/GenBank/DDBJ whole genome shotgun (WGS) entry which is preliminary data.</text>
</comment>
<feature type="domain" description="HTH araC/xylS-type" evidence="4">
    <location>
        <begin position="72"/>
        <end position="170"/>
    </location>
</feature>
<gene>
    <name evidence="5" type="ORF">PAALTS15_28386</name>
</gene>
<keyword evidence="1" id="KW-0805">Transcription regulation</keyword>
<protein>
    <submittedName>
        <fullName evidence="5">AraC family transcriptional regulator</fullName>
    </submittedName>
</protein>
<name>S9SI11_PAEAL</name>
<dbReference type="InterPro" id="IPR018062">
    <property type="entry name" value="HTH_AraC-typ_CS"/>
</dbReference>
<dbReference type="SUPFAM" id="SSF46689">
    <property type="entry name" value="Homeodomain-like"/>
    <property type="match status" value="2"/>
</dbReference>
<evidence type="ECO:0000313" key="6">
    <source>
        <dbReference type="Proteomes" id="UP000015344"/>
    </source>
</evidence>
<keyword evidence="3" id="KW-0804">Transcription</keyword>
<proteinExistence type="predicted"/>
<dbReference type="PROSITE" id="PS01124">
    <property type="entry name" value="HTH_ARAC_FAMILY_2"/>
    <property type="match status" value="1"/>
</dbReference>